<feature type="transmembrane region" description="Helical" evidence="8">
    <location>
        <begin position="322"/>
        <end position="342"/>
    </location>
</feature>
<evidence type="ECO:0000256" key="7">
    <source>
        <dbReference type="ARBA" id="ARBA00023136"/>
    </source>
</evidence>
<evidence type="ECO:0000256" key="3">
    <source>
        <dbReference type="ARBA" id="ARBA00022448"/>
    </source>
</evidence>
<dbReference type="InterPro" id="IPR037294">
    <property type="entry name" value="ABC_BtuC-like"/>
</dbReference>
<reference evidence="9 10" key="1">
    <citation type="submission" date="2019-02" db="EMBL/GenBank/DDBJ databases">
        <title>Sequencing the genomes of 1000 actinobacteria strains.</title>
        <authorList>
            <person name="Klenk H.-P."/>
        </authorList>
    </citation>
    <scope>NUCLEOTIDE SEQUENCE [LARGE SCALE GENOMIC DNA]</scope>
    <source>
        <strain evidence="9 10">DSM 45162</strain>
    </source>
</reference>
<dbReference type="OrthoDB" id="4455417at2"/>
<evidence type="ECO:0000256" key="8">
    <source>
        <dbReference type="SAM" id="Phobius"/>
    </source>
</evidence>
<proteinExistence type="inferred from homology"/>
<dbReference type="CDD" id="cd06550">
    <property type="entry name" value="TM_ABC_iron-siderophores_like"/>
    <property type="match status" value="1"/>
</dbReference>
<evidence type="ECO:0000256" key="2">
    <source>
        <dbReference type="ARBA" id="ARBA00007935"/>
    </source>
</evidence>
<dbReference type="PANTHER" id="PTHR30472:SF24">
    <property type="entry name" value="FERRIC ENTEROBACTIN TRANSPORT SYSTEM PERMEASE PROTEIN FEPG"/>
    <property type="match status" value="1"/>
</dbReference>
<keyword evidence="4" id="KW-1003">Cell membrane</keyword>
<feature type="transmembrane region" description="Helical" evidence="8">
    <location>
        <begin position="24"/>
        <end position="45"/>
    </location>
</feature>
<protein>
    <submittedName>
        <fullName evidence="9">Iron complex transport system permease protein</fullName>
    </submittedName>
</protein>
<dbReference type="RefSeq" id="WP_130512435.1">
    <property type="nucleotide sequence ID" value="NZ_SHKY01000001.1"/>
</dbReference>
<keyword evidence="7 8" id="KW-0472">Membrane</keyword>
<keyword evidence="5 8" id="KW-0812">Transmembrane</keyword>
<dbReference type="SUPFAM" id="SSF81345">
    <property type="entry name" value="ABC transporter involved in vitamin B12 uptake, BtuC"/>
    <property type="match status" value="1"/>
</dbReference>
<keyword evidence="6 8" id="KW-1133">Transmembrane helix</keyword>
<organism evidence="9 10">
    <name type="scientific">Krasilnikovia cinnamomea</name>
    <dbReference type="NCBI Taxonomy" id="349313"/>
    <lineage>
        <taxon>Bacteria</taxon>
        <taxon>Bacillati</taxon>
        <taxon>Actinomycetota</taxon>
        <taxon>Actinomycetes</taxon>
        <taxon>Micromonosporales</taxon>
        <taxon>Micromonosporaceae</taxon>
        <taxon>Krasilnikovia</taxon>
    </lineage>
</organism>
<accession>A0A4Q7ZTT1</accession>
<evidence type="ECO:0000256" key="5">
    <source>
        <dbReference type="ARBA" id="ARBA00022692"/>
    </source>
</evidence>
<comment type="subcellular location">
    <subcellularLocation>
        <location evidence="1">Cell membrane</location>
        <topology evidence="1">Multi-pass membrane protein</topology>
    </subcellularLocation>
</comment>
<gene>
    <name evidence="9" type="ORF">EV385_5950</name>
</gene>
<evidence type="ECO:0000313" key="10">
    <source>
        <dbReference type="Proteomes" id="UP000292564"/>
    </source>
</evidence>
<keyword evidence="10" id="KW-1185">Reference proteome</keyword>
<feature type="transmembrane region" description="Helical" evidence="8">
    <location>
        <begin position="78"/>
        <end position="96"/>
    </location>
</feature>
<feature type="transmembrane region" description="Helical" evidence="8">
    <location>
        <begin position="108"/>
        <end position="125"/>
    </location>
</feature>
<dbReference type="GO" id="GO:0033214">
    <property type="term" value="P:siderophore-iron import into cell"/>
    <property type="evidence" value="ECO:0007669"/>
    <property type="project" value="TreeGrafter"/>
</dbReference>
<comment type="similarity">
    <text evidence="2">Belongs to the binding-protein-dependent transport system permease family. FecCD subfamily.</text>
</comment>
<dbReference type="EMBL" id="SHKY01000001">
    <property type="protein sequence ID" value="RZU54013.1"/>
    <property type="molecule type" value="Genomic_DNA"/>
</dbReference>
<dbReference type="GO" id="GO:0022857">
    <property type="term" value="F:transmembrane transporter activity"/>
    <property type="evidence" value="ECO:0007669"/>
    <property type="project" value="InterPro"/>
</dbReference>
<evidence type="ECO:0000256" key="4">
    <source>
        <dbReference type="ARBA" id="ARBA00022475"/>
    </source>
</evidence>
<name>A0A4Q7ZTT1_9ACTN</name>
<dbReference type="AlphaFoldDB" id="A0A4Q7ZTT1"/>
<evidence type="ECO:0000256" key="6">
    <source>
        <dbReference type="ARBA" id="ARBA00022989"/>
    </source>
</evidence>
<dbReference type="InterPro" id="IPR000522">
    <property type="entry name" value="ABC_transptr_permease_BtuC"/>
</dbReference>
<feature type="transmembrane region" description="Helical" evidence="8">
    <location>
        <begin position="291"/>
        <end position="310"/>
    </location>
</feature>
<dbReference type="PANTHER" id="PTHR30472">
    <property type="entry name" value="FERRIC ENTEROBACTIN TRANSPORT SYSTEM PERMEASE PROTEIN"/>
    <property type="match status" value="1"/>
</dbReference>
<feature type="transmembrane region" description="Helical" evidence="8">
    <location>
        <begin position="131"/>
        <end position="150"/>
    </location>
</feature>
<dbReference type="GO" id="GO:0005886">
    <property type="term" value="C:plasma membrane"/>
    <property type="evidence" value="ECO:0007669"/>
    <property type="project" value="UniProtKB-SubCell"/>
</dbReference>
<evidence type="ECO:0000256" key="1">
    <source>
        <dbReference type="ARBA" id="ARBA00004651"/>
    </source>
</evidence>
<comment type="caution">
    <text evidence="9">The sequence shown here is derived from an EMBL/GenBank/DDBJ whole genome shotgun (WGS) entry which is preliminary data.</text>
</comment>
<dbReference type="Pfam" id="PF01032">
    <property type="entry name" value="FecCD"/>
    <property type="match status" value="1"/>
</dbReference>
<sequence>MTATGTGRPWTIGPLSVRLHLRPALVASALVAALAVVGTVTLMTGDFPLTGTEVWATLLGGGDGGSRFVVLTLRLPRLLTGALVGAALGVSGALLQGMARNPLASPDIIGFTSGAASGAIVAFVLGASSIVVVGAGALVGGCVTALAVYAMAYRHGHTGARLILVGIGTTAALTSVNTFLISKAPLHDAIAAQSWLVGGLNNRGWEHVRPVGLALAVLVPLALAVGRRLTVLEFGDATAGALGVPAERSRRILLAIAVALAAVATASAGPVAFVALAAPQVARRLAGQSRPALLAAGLTGALLLAASDLLAQRLFAPTPLPVGIVTAGLGGLYLIWLLAAGWRRA</sequence>
<dbReference type="Gene3D" id="1.10.3470.10">
    <property type="entry name" value="ABC transporter involved in vitamin B12 uptake, BtuC"/>
    <property type="match status" value="1"/>
</dbReference>
<feature type="transmembrane region" description="Helical" evidence="8">
    <location>
        <begin position="252"/>
        <end position="279"/>
    </location>
</feature>
<keyword evidence="3" id="KW-0813">Transport</keyword>
<feature type="transmembrane region" description="Helical" evidence="8">
    <location>
        <begin position="162"/>
        <end position="181"/>
    </location>
</feature>
<evidence type="ECO:0000313" key="9">
    <source>
        <dbReference type="EMBL" id="RZU54013.1"/>
    </source>
</evidence>
<dbReference type="Proteomes" id="UP000292564">
    <property type="component" value="Unassembled WGS sequence"/>
</dbReference>